<dbReference type="EMBL" id="LNQE01001379">
    <property type="protein sequence ID" value="KUG18466.1"/>
    <property type="molecule type" value="Genomic_DNA"/>
</dbReference>
<comment type="caution">
    <text evidence="2">The sequence shown here is derived from an EMBL/GenBank/DDBJ whole genome shotgun (WGS) entry which is preliminary data.</text>
</comment>
<dbReference type="Gene3D" id="2.160.20.80">
    <property type="entry name" value="E3 ubiquitin-protein ligase SopA"/>
    <property type="match status" value="1"/>
</dbReference>
<evidence type="ECO:0000256" key="1">
    <source>
        <dbReference type="SAM" id="Phobius"/>
    </source>
</evidence>
<dbReference type="Pfam" id="PF13576">
    <property type="entry name" value="Pentapeptide_3"/>
    <property type="match status" value="3"/>
</dbReference>
<dbReference type="InterPro" id="IPR001646">
    <property type="entry name" value="5peptide_repeat"/>
</dbReference>
<name>A0A0W8FCX6_9ZZZZ</name>
<keyword evidence="1" id="KW-0472">Membrane</keyword>
<organism evidence="2">
    <name type="scientific">hydrocarbon metagenome</name>
    <dbReference type="NCBI Taxonomy" id="938273"/>
    <lineage>
        <taxon>unclassified sequences</taxon>
        <taxon>metagenomes</taxon>
        <taxon>ecological metagenomes</taxon>
    </lineage>
</organism>
<sequence>MSWQSLAFAIVLAMALVSLGGAQQSLPAQKILSQIAAGQPVHYDGIAITGDLDLSTLPGAQIPAAFALFNCTIPDASFEGITFAEDAFFWGSSFGNASFQGATFLGRADFANTSFRQASFAGCTFYQPALFGGALFENDLSFEDTAFGLDASFHDVRFLGRVDFNYSDFDSYSYFAAAEFSEDAFFSDVDLSATSDFSAATFSGQANFIRSRLNEPYFGDVLFSGPAQFGMARFSGLTSFGGAVFADEAGFGLARFSDAAYFSGAHFQDLALFGLARFEDIVTFQDTRFDGDLNFKSGSITSLLFDEAELKEGSRIILNDTEINLFRAHWKEIQDHVAWQPGAYLALVENYRRLGWLEDEDDCYYQYRKLDQASKGWGWSKIIDILAWLSCGYGVRPSYAVVWSLVTILIFGLVFWIGDGIRRSSKPLSGPVEKDSIPERATLRNALFFSTMIFLSQGPIDFLPVGRHRYYVMLEMILGWLLLALFLVTLGKVMIR</sequence>
<keyword evidence="1" id="KW-1133">Transmembrane helix</keyword>
<keyword evidence="1" id="KW-0812">Transmembrane</keyword>
<protein>
    <recommendedName>
        <fullName evidence="3">Pentapeptide repeat-containing protein</fullName>
    </recommendedName>
</protein>
<evidence type="ECO:0008006" key="3">
    <source>
        <dbReference type="Google" id="ProtNLM"/>
    </source>
</evidence>
<evidence type="ECO:0000313" key="2">
    <source>
        <dbReference type="EMBL" id="KUG18466.1"/>
    </source>
</evidence>
<feature type="transmembrane region" description="Helical" evidence="1">
    <location>
        <begin position="441"/>
        <end position="458"/>
    </location>
</feature>
<reference evidence="2" key="1">
    <citation type="journal article" date="2015" name="Proc. Natl. Acad. Sci. U.S.A.">
        <title>Networks of energetic and metabolic interactions define dynamics in microbial communities.</title>
        <authorList>
            <person name="Embree M."/>
            <person name="Liu J.K."/>
            <person name="Al-Bassam M.M."/>
            <person name="Zengler K."/>
        </authorList>
    </citation>
    <scope>NUCLEOTIDE SEQUENCE</scope>
</reference>
<dbReference type="AlphaFoldDB" id="A0A0W8FCX6"/>
<proteinExistence type="predicted"/>
<gene>
    <name evidence="2" type="ORF">ASZ90_011830</name>
</gene>
<feature type="transmembrane region" description="Helical" evidence="1">
    <location>
        <begin position="470"/>
        <end position="490"/>
    </location>
</feature>
<feature type="transmembrane region" description="Helical" evidence="1">
    <location>
        <begin position="400"/>
        <end position="421"/>
    </location>
</feature>
<accession>A0A0W8FCX6</accession>